<dbReference type="EMBL" id="QNRH01000012">
    <property type="protein sequence ID" value="RBO90583.1"/>
    <property type="molecule type" value="Genomic_DNA"/>
</dbReference>
<evidence type="ECO:0000256" key="4">
    <source>
        <dbReference type="ARBA" id="ARBA00023163"/>
    </source>
</evidence>
<sequence length="302" mass="33554">MNIQQLRHFIALAEKGSFTRAAEHANLTQPALSRSIAQLESELGMKLVDRIGKRCEVTAFGNVVLDHARRVLFETEELYRVVKQQHEGSAGRIRIGLGSTPSALLTAPLLSRFSTTNPSLHILLMRGSIPLQVQALRDRTLDMLVVEIRGVSVTADLHIEMLPALRTGFLVSQGHPLLQQQQVKFSDLRPWPLATTILAPEQIRNMIAIYGPEAHPDESVTFHSDAIDGLLQTTLSSQTVYYGVIAPAHDLITSGQLVEVPVRPVSDTSQFAIIRLSGRSQPPMFSILRHLIRERMAEWSII</sequence>
<feature type="domain" description="HTH lysR-type" evidence="5">
    <location>
        <begin position="1"/>
        <end position="58"/>
    </location>
</feature>
<accession>A0A366DKI0</accession>
<dbReference type="GO" id="GO:0003700">
    <property type="term" value="F:DNA-binding transcription factor activity"/>
    <property type="evidence" value="ECO:0007669"/>
    <property type="project" value="InterPro"/>
</dbReference>
<name>A0A366DKI0_9HYPH</name>
<dbReference type="PROSITE" id="PS50931">
    <property type="entry name" value="HTH_LYSR"/>
    <property type="match status" value="1"/>
</dbReference>
<keyword evidence="7" id="KW-1185">Reference proteome</keyword>
<dbReference type="Gene3D" id="1.10.10.10">
    <property type="entry name" value="Winged helix-like DNA-binding domain superfamily/Winged helix DNA-binding domain"/>
    <property type="match status" value="1"/>
</dbReference>
<dbReference type="InterPro" id="IPR005119">
    <property type="entry name" value="LysR_subst-bd"/>
</dbReference>
<proteinExistence type="inferred from homology"/>
<dbReference type="CDD" id="cd05466">
    <property type="entry name" value="PBP2_LTTR_substrate"/>
    <property type="match status" value="1"/>
</dbReference>
<evidence type="ECO:0000313" key="6">
    <source>
        <dbReference type="EMBL" id="RBO90583.1"/>
    </source>
</evidence>
<dbReference type="Pfam" id="PF00126">
    <property type="entry name" value="HTH_1"/>
    <property type="match status" value="1"/>
</dbReference>
<dbReference type="InterPro" id="IPR036390">
    <property type="entry name" value="WH_DNA-bd_sf"/>
</dbReference>
<dbReference type="PANTHER" id="PTHR30346:SF9">
    <property type="entry name" value="LYSR FAMILY TRANSCRIPTIONAL REGULATOR"/>
    <property type="match status" value="1"/>
</dbReference>
<dbReference type="RefSeq" id="WP_113946179.1">
    <property type="nucleotide sequence ID" value="NZ_JBHEEG010000011.1"/>
</dbReference>
<keyword evidence="3 6" id="KW-0238">DNA-binding</keyword>
<gene>
    <name evidence="6" type="ORF">DFR47_11253</name>
</gene>
<comment type="caution">
    <text evidence="6">The sequence shown here is derived from an EMBL/GenBank/DDBJ whole genome shotgun (WGS) entry which is preliminary data.</text>
</comment>
<dbReference type="InterPro" id="IPR036388">
    <property type="entry name" value="WH-like_DNA-bd_sf"/>
</dbReference>
<organism evidence="6 7">
    <name type="scientific">Pseudochrobactrum asaccharolyticum</name>
    <dbReference type="NCBI Taxonomy" id="354351"/>
    <lineage>
        <taxon>Bacteria</taxon>
        <taxon>Pseudomonadati</taxon>
        <taxon>Pseudomonadota</taxon>
        <taxon>Alphaproteobacteria</taxon>
        <taxon>Hyphomicrobiales</taxon>
        <taxon>Brucellaceae</taxon>
        <taxon>Pseudochrobactrum</taxon>
    </lineage>
</organism>
<dbReference type="SUPFAM" id="SSF53850">
    <property type="entry name" value="Periplasmic binding protein-like II"/>
    <property type="match status" value="1"/>
</dbReference>
<evidence type="ECO:0000259" key="5">
    <source>
        <dbReference type="PROSITE" id="PS50931"/>
    </source>
</evidence>
<reference evidence="6 7" key="1">
    <citation type="submission" date="2018-06" db="EMBL/GenBank/DDBJ databases">
        <title>Genomic Encyclopedia of Type Strains, Phase IV (KMG-IV): sequencing the most valuable type-strain genomes for metagenomic binning, comparative biology and taxonomic classification.</title>
        <authorList>
            <person name="Goeker M."/>
        </authorList>
    </citation>
    <scope>NUCLEOTIDE SEQUENCE [LARGE SCALE GENOMIC DNA]</scope>
    <source>
        <strain evidence="6 7">DSM 25619</strain>
    </source>
</reference>
<keyword evidence="4" id="KW-0804">Transcription</keyword>
<keyword evidence="2" id="KW-0805">Transcription regulation</keyword>
<dbReference type="Gene3D" id="3.40.190.290">
    <property type="match status" value="1"/>
</dbReference>
<dbReference type="AlphaFoldDB" id="A0A366DKI0"/>
<dbReference type="SUPFAM" id="SSF46785">
    <property type="entry name" value="Winged helix' DNA-binding domain"/>
    <property type="match status" value="1"/>
</dbReference>
<evidence type="ECO:0000313" key="7">
    <source>
        <dbReference type="Proteomes" id="UP000252893"/>
    </source>
</evidence>
<evidence type="ECO:0000256" key="1">
    <source>
        <dbReference type="ARBA" id="ARBA00009437"/>
    </source>
</evidence>
<dbReference type="GO" id="GO:0032993">
    <property type="term" value="C:protein-DNA complex"/>
    <property type="evidence" value="ECO:0007669"/>
    <property type="project" value="TreeGrafter"/>
</dbReference>
<dbReference type="InterPro" id="IPR000847">
    <property type="entry name" value="LysR_HTH_N"/>
</dbReference>
<dbReference type="PANTHER" id="PTHR30346">
    <property type="entry name" value="TRANSCRIPTIONAL DUAL REGULATOR HCAR-RELATED"/>
    <property type="match status" value="1"/>
</dbReference>
<dbReference type="Pfam" id="PF03466">
    <property type="entry name" value="LysR_substrate"/>
    <property type="match status" value="1"/>
</dbReference>
<protein>
    <submittedName>
        <fullName evidence="6">DNA-binding transcriptional LysR family regulator</fullName>
    </submittedName>
</protein>
<comment type="similarity">
    <text evidence="1">Belongs to the LysR transcriptional regulatory family.</text>
</comment>
<dbReference type="OrthoDB" id="9811588at2"/>
<dbReference type="GO" id="GO:0003677">
    <property type="term" value="F:DNA binding"/>
    <property type="evidence" value="ECO:0007669"/>
    <property type="project" value="UniProtKB-KW"/>
</dbReference>
<dbReference type="FunFam" id="1.10.10.10:FF:000001">
    <property type="entry name" value="LysR family transcriptional regulator"/>
    <property type="match status" value="1"/>
</dbReference>
<evidence type="ECO:0000256" key="2">
    <source>
        <dbReference type="ARBA" id="ARBA00023015"/>
    </source>
</evidence>
<evidence type="ECO:0000256" key="3">
    <source>
        <dbReference type="ARBA" id="ARBA00023125"/>
    </source>
</evidence>
<dbReference type="PRINTS" id="PR00039">
    <property type="entry name" value="HTHLYSR"/>
</dbReference>
<dbReference type="Proteomes" id="UP000252893">
    <property type="component" value="Unassembled WGS sequence"/>
</dbReference>